<dbReference type="PANTHER" id="PTHR45708">
    <property type="entry name" value="ENDOCHITINASE"/>
    <property type="match status" value="1"/>
</dbReference>
<dbReference type="InterPro" id="IPR017853">
    <property type="entry name" value="GH"/>
</dbReference>
<keyword evidence="1 4" id="KW-0378">Hydrolase</keyword>
<protein>
    <submittedName>
        <fullName evidence="4">Glycoside hydrolase, superfamily</fullName>
    </submittedName>
</protein>
<organism evidence="4 5">
    <name type="scientific">Pseudocohnilembus persalinus</name>
    <name type="common">Ciliate</name>
    <dbReference type="NCBI Taxonomy" id="266149"/>
    <lineage>
        <taxon>Eukaryota</taxon>
        <taxon>Sar</taxon>
        <taxon>Alveolata</taxon>
        <taxon>Ciliophora</taxon>
        <taxon>Intramacronucleata</taxon>
        <taxon>Oligohymenophorea</taxon>
        <taxon>Scuticociliatia</taxon>
        <taxon>Philasterida</taxon>
        <taxon>Pseudocohnilembidae</taxon>
        <taxon>Pseudocohnilembus</taxon>
    </lineage>
</organism>
<reference evidence="4 5" key="1">
    <citation type="journal article" date="2015" name="Sci. Rep.">
        <title>Genome of the facultative scuticociliatosis pathogen Pseudocohnilembus persalinus provides insight into its virulence through horizontal gene transfer.</title>
        <authorList>
            <person name="Xiong J."/>
            <person name="Wang G."/>
            <person name="Cheng J."/>
            <person name="Tian M."/>
            <person name="Pan X."/>
            <person name="Warren A."/>
            <person name="Jiang C."/>
            <person name="Yuan D."/>
            <person name="Miao W."/>
        </authorList>
    </citation>
    <scope>NUCLEOTIDE SEQUENCE [LARGE SCALE GENOMIC DNA]</scope>
    <source>
        <strain evidence="4">36N120E</strain>
    </source>
</reference>
<evidence type="ECO:0000313" key="5">
    <source>
        <dbReference type="Proteomes" id="UP000054937"/>
    </source>
</evidence>
<dbReference type="InParanoid" id="A0A0V0QQY3"/>
<dbReference type="EMBL" id="LDAU01000116">
    <property type="protein sequence ID" value="KRX04424.1"/>
    <property type="molecule type" value="Genomic_DNA"/>
</dbReference>
<gene>
    <name evidence="4" type="ORF">PPERSA_00193</name>
</gene>
<dbReference type="PANTHER" id="PTHR45708:SF49">
    <property type="entry name" value="ENDOCHITINASE"/>
    <property type="match status" value="1"/>
</dbReference>
<accession>A0A0V0QQY3</accession>
<keyword evidence="2" id="KW-0326">Glycosidase</keyword>
<sequence>MISTQDNKFLSLYYCDFEGSFCGASSENEIYPDSTHIFLAYASVDASGNLLTGQLPSEKIQNWHNDNKKVFLTLGGSTTTISDAFNNPETFVPQVVSALEENEIDGFDFQIATFDQTTQSIIDTIKLLREKLPNDKKISITTQNIAVYPNVAVPEKNVNSQTAWNIMVPVINEAGEDLDFVQVQMYNNAYLGYERGSSAYVETVYQIWLNQHPNYPIQNFNGLEEEKLVVAILASEEAGNSQDVMETETVHEIVENLENQKMYAFAGFNIWNAHWDADAEHEISTAAAIALGIAEDENDIIEDGEDGELGDGEWREYTDFVSVYYCGFDDEFCGQSRYNDVSNDASHVILAYVNIAVDGEIEHGTMPTKLINFWKQENKKVLISVGGRSGDWSQIFTAESHLTTFVTQMIALINEYNLDGIDLQFRQYENTPANLLSLLQALKPQLSENQILILSMDNVTVYPDPTAKIPEMNEKDSNSWNFFVPVFRKCPDCFDILQVSVYQNDYLQTENGSKNFLIQTVRGWLNQHPDYKIPDFSGVPQNKLVLSLLASESAGENLPEYFVNVNTITKAFQTLKNHQQEIKGINLWNSFFDKKNDFAISEAAADFLNLEAQEISEDESENEDDENENDGNDSVFAGKLNANLILLVLVLAVYAFI</sequence>
<dbReference type="Proteomes" id="UP000054937">
    <property type="component" value="Unassembled WGS sequence"/>
</dbReference>
<name>A0A0V0QQY3_PSEPJ</name>
<dbReference type="GO" id="GO:0016798">
    <property type="term" value="F:hydrolase activity, acting on glycosyl bonds"/>
    <property type="evidence" value="ECO:0007669"/>
    <property type="project" value="UniProtKB-KW"/>
</dbReference>
<dbReference type="InterPro" id="IPR001223">
    <property type="entry name" value="Glyco_hydro18_cat"/>
</dbReference>
<evidence type="ECO:0000313" key="4">
    <source>
        <dbReference type="EMBL" id="KRX04424.1"/>
    </source>
</evidence>
<feature type="domain" description="GH18" evidence="3">
    <location>
        <begin position="8"/>
        <end position="294"/>
    </location>
</feature>
<evidence type="ECO:0000256" key="2">
    <source>
        <dbReference type="ARBA" id="ARBA00023295"/>
    </source>
</evidence>
<dbReference type="GO" id="GO:0005975">
    <property type="term" value="P:carbohydrate metabolic process"/>
    <property type="evidence" value="ECO:0007669"/>
    <property type="project" value="InterPro"/>
</dbReference>
<keyword evidence="5" id="KW-1185">Reference proteome</keyword>
<dbReference type="SUPFAM" id="SSF51445">
    <property type="entry name" value="(Trans)glycosidases"/>
    <property type="match status" value="2"/>
</dbReference>
<dbReference type="PROSITE" id="PS51910">
    <property type="entry name" value="GH18_2"/>
    <property type="match status" value="2"/>
</dbReference>
<dbReference type="InterPro" id="IPR050542">
    <property type="entry name" value="Glycosyl_Hydrlase18_Chitinase"/>
</dbReference>
<dbReference type="OrthoDB" id="6020543at2759"/>
<comment type="caution">
    <text evidence="4">The sequence shown here is derived from an EMBL/GenBank/DDBJ whole genome shotgun (WGS) entry which is preliminary data.</text>
</comment>
<dbReference type="Pfam" id="PF00704">
    <property type="entry name" value="Glyco_hydro_18"/>
    <property type="match status" value="2"/>
</dbReference>
<evidence type="ECO:0000256" key="1">
    <source>
        <dbReference type="ARBA" id="ARBA00022801"/>
    </source>
</evidence>
<proteinExistence type="predicted"/>
<dbReference type="Gene3D" id="3.20.20.80">
    <property type="entry name" value="Glycosidases"/>
    <property type="match status" value="2"/>
</dbReference>
<feature type="domain" description="GH18" evidence="3">
    <location>
        <begin position="320"/>
        <end position="611"/>
    </location>
</feature>
<evidence type="ECO:0000259" key="3">
    <source>
        <dbReference type="PROSITE" id="PS51910"/>
    </source>
</evidence>
<dbReference type="AlphaFoldDB" id="A0A0V0QQY3"/>